<evidence type="ECO:0000256" key="3">
    <source>
        <dbReference type="ARBA" id="ARBA00006873"/>
    </source>
</evidence>
<dbReference type="PROSITE" id="PS50873">
    <property type="entry name" value="PEROXIDASE_4"/>
    <property type="match status" value="1"/>
</dbReference>
<dbReference type="PROSITE" id="PS00435">
    <property type="entry name" value="PEROXIDASE_1"/>
    <property type="match status" value="1"/>
</dbReference>
<gene>
    <name evidence="20" type="ORF">M0R45_012219</name>
</gene>
<feature type="binding site" evidence="15">
    <location>
        <position position="253"/>
    </location>
    <ligand>
        <name>Ca(2+)</name>
        <dbReference type="ChEBI" id="CHEBI:29108"/>
        <label>2</label>
    </ligand>
</feature>
<evidence type="ECO:0000256" key="11">
    <source>
        <dbReference type="ARBA" id="ARBA00023157"/>
    </source>
</evidence>
<keyword evidence="12 18" id="KW-0376">Hydrogen peroxide</keyword>
<feature type="active site" description="Proton acceptor" evidence="13">
    <location>
        <position position="69"/>
    </location>
</feature>
<evidence type="ECO:0000256" key="2">
    <source>
        <dbReference type="ARBA" id="ARBA00002322"/>
    </source>
</evidence>
<dbReference type="Proteomes" id="UP001457282">
    <property type="component" value="Unassembled WGS sequence"/>
</dbReference>
<evidence type="ECO:0000256" key="10">
    <source>
        <dbReference type="ARBA" id="ARBA00023004"/>
    </source>
</evidence>
<keyword evidence="11 17" id="KW-1015">Disulfide bond</keyword>
<evidence type="ECO:0000256" key="18">
    <source>
        <dbReference type="RuleBase" id="RU362060"/>
    </source>
</evidence>
<proteinExistence type="inferred from homology"/>
<feature type="binding site" evidence="15">
    <location>
        <position position="250"/>
    </location>
    <ligand>
        <name>Ca(2+)</name>
        <dbReference type="ChEBI" id="CHEBI:29108"/>
        <label>2</label>
    </ligand>
</feature>
<dbReference type="Pfam" id="PF00141">
    <property type="entry name" value="peroxidase"/>
    <property type="match status" value="1"/>
</dbReference>
<dbReference type="PANTHER" id="PTHR31517:SF73">
    <property type="entry name" value="PEROXIDASE"/>
    <property type="match status" value="1"/>
</dbReference>
<feature type="binding site" evidence="15">
    <location>
        <position position="258"/>
    </location>
    <ligand>
        <name>Ca(2+)</name>
        <dbReference type="ChEBI" id="CHEBI:29108"/>
        <label>2</label>
    </ligand>
</feature>
<dbReference type="EC" id="1.11.1.7" evidence="4 18"/>
<keyword evidence="6 18" id="KW-0575">Peroxidase</keyword>
<dbReference type="Gene3D" id="1.10.420.10">
    <property type="entry name" value="Peroxidase, domain 2"/>
    <property type="match status" value="1"/>
</dbReference>
<dbReference type="InterPro" id="IPR002016">
    <property type="entry name" value="Haem_peroxidase"/>
</dbReference>
<comment type="cofactor">
    <cofactor evidence="15 18">
        <name>Ca(2+)</name>
        <dbReference type="ChEBI" id="CHEBI:29108"/>
    </cofactor>
    <text evidence="15 18">Binds 2 calcium ions per subunit.</text>
</comment>
<keyword evidence="5 18" id="KW-0964">Secreted</keyword>
<dbReference type="InterPro" id="IPR000823">
    <property type="entry name" value="Peroxidase_pln"/>
</dbReference>
<evidence type="ECO:0000259" key="19">
    <source>
        <dbReference type="PROSITE" id="PS50873"/>
    </source>
</evidence>
<protein>
    <recommendedName>
        <fullName evidence="4 18">Peroxidase</fullName>
        <ecNumber evidence="4 18">1.11.1.7</ecNumber>
    </recommendedName>
</protein>
<feature type="binding site" evidence="14">
    <location>
        <position position="168"/>
    </location>
    <ligand>
        <name>substrate</name>
    </ligand>
</feature>
<dbReference type="PROSITE" id="PS00436">
    <property type="entry name" value="PEROXIDASE_2"/>
    <property type="match status" value="1"/>
</dbReference>
<keyword evidence="15 18" id="KW-0106">Calcium</keyword>
<dbReference type="GO" id="GO:0006979">
    <property type="term" value="P:response to oxidative stress"/>
    <property type="evidence" value="ECO:0007669"/>
    <property type="project" value="UniProtKB-UniRule"/>
</dbReference>
<dbReference type="PRINTS" id="PR00458">
    <property type="entry name" value="PEROXIDASE"/>
</dbReference>
<feature type="binding site" evidence="15">
    <location>
        <position position="70"/>
    </location>
    <ligand>
        <name>Ca(2+)</name>
        <dbReference type="ChEBI" id="CHEBI:29108"/>
        <label>1</label>
    </ligand>
</feature>
<dbReference type="FunFam" id="1.10.520.10:FF:000008">
    <property type="entry name" value="Peroxidase"/>
    <property type="match status" value="1"/>
</dbReference>
<evidence type="ECO:0000256" key="8">
    <source>
        <dbReference type="ARBA" id="ARBA00022723"/>
    </source>
</evidence>
<keyword evidence="10 15" id="KW-0408">Iron</keyword>
<feature type="binding site" evidence="15">
    <location>
        <position position="77"/>
    </location>
    <ligand>
        <name>Ca(2+)</name>
        <dbReference type="ChEBI" id="CHEBI:29108"/>
        <label>1</label>
    </ligand>
</feature>
<evidence type="ECO:0000256" key="12">
    <source>
        <dbReference type="ARBA" id="ARBA00023324"/>
    </source>
</evidence>
<comment type="similarity">
    <text evidence="18">Belongs to the peroxidase family. Classical plant (class III) peroxidase subfamily.</text>
</comment>
<comment type="function">
    <text evidence="2">Removal of H(2)O(2), oxidation of toxic reductants, biosynthesis and degradation of lignin, suberization, auxin catabolism, response to environmental stresses such as wounding, pathogen attack and oxidative stress. These functions might be dependent on each isozyme/isoform in each plant tissue.</text>
</comment>
<dbReference type="AlphaFoldDB" id="A0AAW1YDN2"/>
<organism evidence="20 21">
    <name type="scientific">Rubus argutus</name>
    <name type="common">Southern blackberry</name>
    <dbReference type="NCBI Taxonomy" id="59490"/>
    <lineage>
        <taxon>Eukaryota</taxon>
        <taxon>Viridiplantae</taxon>
        <taxon>Streptophyta</taxon>
        <taxon>Embryophyta</taxon>
        <taxon>Tracheophyta</taxon>
        <taxon>Spermatophyta</taxon>
        <taxon>Magnoliopsida</taxon>
        <taxon>eudicotyledons</taxon>
        <taxon>Gunneridae</taxon>
        <taxon>Pentapetalae</taxon>
        <taxon>rosids</taxon>
        <taxon>fabids</taxon>
        <taxon>Rosales</taxon>
        <taxon>Rosaceae</taxon>
        <taxon>Rosoideae</taxon>
        <taxon>Rosoideae incertae sedis</taxon>
        <taxon>Rubus</taxon>
    </lineage>
</organism>
<feature type="chain" id="PRO_5043092115" description="Peroxidase" evidence="18">
    <location>
        <begin position="28"/>
        <end position="331"/>
    </location>
</feature>
<dbReference type="CDD" id="cd00693">
    <property type="entry name" value="secretory_peroxidase"/>
    <property type="match status" value="1"/>
</dbReference>
<comment type="caution">
    <text evidence="20">The sequence shown here is derived from an EMBL/GenBank/DDBJ whole genome shotgun (WGS) entry which is preliminary data.</text>
</comment>
<dbReference type="InterPro" id="IPR010255">
    <property type="entry name" value="Haem_peroxidase_sf"/>
</dbReference>
<evidence type="ECO:0000256" key="9">
    <source>
        <dbReference type="ARBA" id="ARBA00023002"/>
    </source>
</evidence>
<sequence length="331" mass="36805">MNAQGPSAHLLPLLFLLLLLQLSITSAQLRVDHYRNTCPNVESIVQAAVKQKFEQTFVTAPGTLRLFFHDCFIRGCDASVILAFRNNSAEKNNPDDMSLAGDGFDTVIKVKAAVDRVNGCRNKVSCADILAMATRDVIALSGGPFYAVELGRLDGRTSTKTSVRKHLPHPDFKVDQLKAMFAKHGLTLTDLVALSGAHTIGFSHCDRFSHRIHNFKSKNRVDPTMNLDYAMSLRKQCPKNVDPRTAITLDPSTPQRFDNMYYKNLEQGRGLLTSDQCLFTDTRTRHIVNYFAANNTAFRHAFVAAITKLGRVGVKTGNQGEIRRDCTAVNY</sequence>
<keyword evidence="8 15" id="KW-0479">Metal-binding</keyword>
<dbReference type="GO" id="GO:0042744">
    <property type="term" value="P:hydrogen peroxide catabolic process"/>
    <property type="evidence" value="ECO:0007669"/>
    <property type="project" value="UniProtKB-KW"/>
</dbReference>
<evidence type="ECO:0000256" key="16">
    <source>
        <dbReference type="PIRSR" id="PIRSR600823-4"/>
    </source>
</evidence>
<feature type="disulfide bond" evidence="17">
    <location>
        <begin position="71"/>
        <end position="76"/>
    </location>
</feature>
<evidence type="ECO:0000256" key="1">
    <source>
        <dbReference type="ARBA" id="ARBA00000189"/>
    </source>
</evidence>
<keyword evidence="21" id="KW-1185">Reference proteome</keyword>
<dbReference type="FunFam" id="1.10.420.10:FF:000001">
    <property type="entry name" value="Peroxidase"/>
    <property type="match status" value="1"/>
</dbReference>
<evidence type="ECO:0000256" key="6">
    <source>
        <dbReference type="ARBA" id="ARBA00022559"/>
    </source>
</evidence>
<feature type="disulfide bond" evidence="17">
    <location>
        <begin position="38"/>
        <end position="120"/>
    </location>
</feature>
<accession>A0AAW1YDN2</accession>
<dbReference type="PANTHER" id="PTHR31517">
    <property type="match status" value="1"/>
</dbReference>
<evidence type="ECO:0000256" key="5">
    <source>
        <dbReference type="ARBA" id="ARBA00022525"/>
    </source>
</evidence>
<dbReference type="GO" id="GO:0020037">
    <property type="term" value="F:heme binding"/>
    <property type="evidence" value="ECO:0007669"/>
    <property type="project" value="UniProtKB-UniRule"/>
</dbReference>
<name>A0AAW1YDN2_RUBAR</name>
<dbReference type="GO" id="GO:0140825">
    <property type="term" value="F:lactoperoxidase activity"/>
    <property type="evidence" value="ECO:0007669"/>
    <property type="project" value="UniProtKB-EC"/>
</dbReference>
<evidence type="ECO:0000313" key="20">
    <source>
        <dbReference type="EMBL" id="KAK9946773.1"/>
    </source>
</evidence>
<comment type="cofactor">
    <cofactor evidence="15 18">
        <name>heme b</name>
        <dbReference type="ChEBI" id="CHEBI:60344"/>
    </cofactor>
    <text evidence="15 18">Binds 1 heme b (iron(II)-protoporphyrin IX) group per subunit.</text>
</comment>
<dbReference type="InterPro" id="IPR019794">
    <property type="entry name" value="Peroxidases_AS"/>
</dbReference>
<feature type="binding site" evidence="15">
    <location>
        <position position="90"/>
    </location>
    <ligand>
        <name>Ca(2+)</name>
        <dbReference type="ChEBI" id="CHEBI:29108"/>
        <label>1</label>
    </ligand>
</feature>
<feature type="signal peptide" evidence="18">
    <location>
        <begin position="1"/>
        <end position="27"/>
    </location>
</feature>
<dbReference type="SUPFAM" id="SSF48113">
    <property type="entry name" value="Heme-dependent peroxidases"/>
    <property type="match status" value="1"/>
</dbReference>
<comment type="catalytic activity">
    <reaction evidence="1 18">
        <text>2 a phenolic donor + H2O2 = 2 a phenolic radical donor + 2 H2O</text>
        <dbReference type="Rhea" id="RHEA:56136"/>
        <dbReference type="ChEBI" id="CHEBI:15377"/>
        <dbReference type="ChEBI" id="CHEBI:16240"/>
        <dbReference type="ChEBI" id="CHEBI:139520"/>
        <dbReference type="ChEBI" id="CHEBI:139521"/>
        <dbReference type="EC" id="1.11.1.7"/>
    </reaction>
</comment>
<dbReference type="GO" id="GO:0046872">
    <property type="term" value="F:metal ion binding"/>
    <property type="evidence" value="ECO:0007669"/>
    <property type="project" value="UniProtKB-UniRule"/>
</dbReference>
<dbReference type="Gene3D" id="1.10.520.10">
    <property type="match status" value="1"/>
</dbReference>
<keyword evidence="9 18" id="KW-0560">Oxidoreductase</keyword>
<keyword evidence="7 18" id="KW-0349">Heme</keyword>
<feature type="binding site" evidence="15">
    <location>
        <position position="199"/>
    </location>
    <ligand>
        <name>Ca(2+)</name>
        <dbReference type="ChEBI" id="CHEBI:29108"/>
        <label>2</label>
    </ligand>
</feature>
<feature type="site" description="Transition state stabilizer" evidence="16">
    <location>
        <position position="65"/>
    </location>
</feature>
<reference evidence="20 21" key="1">
    <citation type="journal article" date="2023" name="G3 (Bethesda)">
        <title>A chromosome-length genome assembly and annotation of blackberry (Rubus argutus, cv. 'Hillquist').</title>
        <authorList>
            <person name="Bruna T."/>
            <person name="Aryal R."/>
            <person name="Dudchenko O."/>
            <person name="Sargent D.J."/>
            <person name="Mead D."/>
            <person name="Buti M."/>
            <person name="Cavallini A."/>
            <person name="Hytonen T."/>
            <person name="Andres J."/>
            <person name="Pham M."/>
            <person name="Weisz D."/>
            <person name="Mascagni F."/>
            <person name="Usai G."/>
            <person name="Natali L."/>
            <person name="Bassil N."/>
            <person name="Fernandez G.E."/>
            <person name="Lomsadze A."/>
            <person name="Armour M."/>
            <person name="Olukolu B."/>
            <person name="Poorten T."/>
            <person name="Britton C."/>
            <person name="Davik J."/>
            <person name="Ashrafi H."/>
            <person name="Aiden E.L."/>
            <person name="Borodovsky M."/>
            <person name="Worthington M."/>
        </authorList>
    </citation>
    <scope>NUCLEOTIDE SEQUENCE [LARGE SCALE GENOMIC DNA]</scope>
    <source>
        <strain evidence="20">PI 553951</strain>
    </source>
</reference>
<feature type="disulfide bond" evidence="17">
    <location>
        <begin position="126"/>
        <end position="326"/>
    </location>
</feature>
<dbReference type="EMBL" id="JBEDUW010000002">
    <property type="protein sequence ID" value="KAK9946773.1"/>
    <property type="molecule type" value="Genomic_DNA"/>
</dbReference>
<dbReference type="InterPro" id="IPR019793">
    <property type="entry name" value="Peroxidases_heam-ligand_BS"/>
</dbReference>
<evidence type="ECO:0000313" key="21">
    <source>
        <dbReference type="Proteomes" id="UP001457282"/>
    </source>
</evidence>
<feature type="domain" description="Plant heme peroxidase family profile" evidence="19">
    <location>
        <begin position="28"/>
        <end position="330"/>
    </location>
</feature>
<evidence type="ECO:0000256" key="4">
    <source>
        <dbReference type="ARBA" id="ARBA00012313"/>
    </source>
</evidence>
<feature type="disulfide bond" evidence="17">
    <location>
        <begin position="205"/>
        <end position="237"/>
    </location>
</feature>
<comment type="similarity">
    <text evidence="3">Belongs to the peroxidase family. Ascorbate peroxidase subfamily.</text>
</comment>
<evidence type="ECO:0000256" key="7">
    <source>
        <dbReference type="ARBA" id="ARBA00022617"/>
    </source>
</evidence>
<comment type="subcellular location">
    <subcellularLocation>
        <location evidence="18">Secreted</location>
    </subcellularLocation>
</comment>
<evidence type="ECO:0000256" key="17">
    <source>
        <dbReference type="PIRSR" id="PIRSR600823-5"/>
    </source>
</evidence>
<evidence type="ECO:0000256" key="14">
    <source>
        <dbReference type="PIRSR" id="PIRSR600823-2"/>
    </source>
</evidence>
<feature type="binding site" evidence="15">
    <location>
        <position position="79"/>
    </location>
    <ligand>
        <name>Ca(2+)</name>
        <dbReference type="ChEBI" id="CHEBI:29108"/>
        <label>1</label>
    </ligand>
</feature>
<evidence type="ECO:0000256" key="13">
    <source>
        <dbReference type="PIRSR" id="PIRSR600823-1"/>
    </source>
</evidence>
<evidence type="ECO:0000256" key="15">
    <source>
        <dbReference type="PIRSR" id="PIRSR600823-3"/>
    </source>
</evidence>
<feature type="binding site" description="axial binding residue" evidence="15">
    <location>
        <position position="198"/>
    </location>
    <ligand>
        <name>heme b</name>
        <dbReference type="ChEBI" id="CHEBI:60344"/>
    </ligand>
    <ligandPart>
        <name>Fe</name>
        <dbReference type="ChEBI" id="CHEBI:18248"/>
    </ligandPart>
</feature>
<feature type="binding site" evidence="15">
    <location>
        <position position="75"/>
    </location>
    <ligand>
        <name>Ca(2+)</name>
        <dbReference type="ChEBI" id="CHEBI:29108"/>
        <label>1</label>
    </ligand>
</feature>
<keyword evidence="18" id="KW-0732">Signal</keyword>
<dbReference type="GO" id="GO:0005576">
    <property type="term" value="C:extracellular region"/>
    <property type="evidence" value="ECO:0007669"/>
    <property type="project" value="UniProtKB-SubCell"/>
</dbReference>
<dbReference type="InterPro" id="IPR033905">
    <property type="entry name" value="Secretory_peroxidase"/>
</dbReference>
<dbReference type="PRINTS" id="PR00461">
    <property type="entry name" value="PLPEROXIDASE"/>
</dbReference>